<dbReference type="Pfam" id="PF00497">
    <property type="entry name" value="SBP_bac_3"/>
    <property type="match status" value="1"/>
</dbReference>
<dbReference type="GO" id="GO:0016020">
    <property type="term" value="C:membrane"/>
    <property type="evidence" value="ECO:0007669"/>
    <property type="project" value="InterPro"/>
</dbReference>
<dbReference type="SMART" id="SM00079">
    <property type="entry name" value="PBPe"/>
    <property type="match status" value="1"/>
</dbReference>
<proteinExistence type="predicted"/>
<dbReference type="Gene3D" id="3.40.190.10">
    <property type="entry name" value="Periplasmic binding protein-like II"/>
    <property type="match status" value="2"/>
</dbReference>
<evidence type="ECO:0000256" key="1">
    <source>
        <dbReference type="ARBA" id="ARBA00022729"/>
    </source>
</evidence>
<evidence type="ECO:0000256" key="2">
    <source>
        <dbReference type="SAM" id="SignalP"/>
    </source>
</evidence>
<evidence type="ECO:0000259" key="3">
    <source>
        <dbReference type="SMART" id="SM00062"/>
    </source>
</evidence>
<dbReference type="EMBL" id="FORR01000001">
    <property type="protein sequence ID" value="SFI64874.1"/>
    <property type="molecule type" value="Genomic_DNA"/>
</dbReference>
<dbReference type="CDD" id="cd13624">
    <property type="entry name" value="PBP2_Arg_Lys_His"/>
    <property type="match status" value="1"/>
</dbReference>
<keyword evidence="1 2" id="KW-0732">Signal</keyword>
<organism evidence="5 6">
    <name type="scientific">Thermoflavimicrobium dichotomicum</name>
    <dbReference type="NCBI Taxonomy" id="46223"/>
    <lineage>
        <taxon>Bacteria</taxon>
        <taxon>Bacillati</taxon>
        <taxon>Bacillota</taxon>
        <taxon>Bacilli</taxon>
        <taxon>Bacillales</taxon>
        <taxon>Thermoactinomycetaceae</taxon>
        <taxon>Thermoflavimicrobium</taxon>
    </lineage>
</organism>
<dbReference type="SUPFAM" id="SSF53850">
    <property type="entry name" value="Periplasmic binding protein-like II"/>
    <property type="match status" value="1"/>
</dbReference>
<sequence>MKKGFSVLLTAFLVMVFVVTGCGSKTDKAKKDTSSIQVGTNAEFPPFEKLEADGKITGFDAEILDAIAKATGMKAELKHMGFDAVFDGLDRGKLDAAIAAITITDERKNKYDFSEPYFEAKQWILVPKGSNIKSLKELNGKRIGVQSGTTGEEVVKAAFGKTYANLKGYDVVPAAVDDLQLKRLDAVVVDKAVAIDYLKKLGSDKFQTIEDPSLKTEYYGIAVKKGNKEVLNKINEGLKKIRQNGTYDKIYKKYFGNK</sequence>
<feature type="domain" description="Solute-binding protein family 3/N-terminal" evidence="3">
    <location>
        <begin position="35"/>
        <end position="258"/>
    </location>
</feature>
<keyword evidence="6" id="KW-1185">Reference proteome</keyword>
<dbReference type="GO" id="GO:0015276">
    <property type="term" value="F:ligand-gated monoatomic ion channel activity"/>
    <property type="evidence" value="ECO:0007669"/>
    <property type="project" value="InterPro"/>
</dbReference>
<dbReference type="AlphaFoldDB" id="A0A1I3JXG8"/>
<feature type="signal peptide" evidence="2">
    <location>
        <begin position="1"/>
        <end position="21"/>
    </location>
</feature>
<feature type="chain" id="PRO_5039199390" evidence="2">
    <location>
        <begin position="22"/>
        <end position="258"/>
    </location>
</feature>
<evidence type="ECO:0000259" key="4">
    <source>
        <dbReference type="SMART" id="SM00079"/>
    </source>
</evidence>
<dbReference type="PROSITE" id="PS51257">
    <property type="entry name" value="PROKAR_LIPOPROTEIN"/>
    <property type="match status" value="1"/>
</dbReference>
<reference evidence="5 6" key="1">
    <citation type="submission" date="2016-10" db="EMBL/GenBank/DDBJ databases">
        <authorList>
            <person name="de Groot N.N."/>
        </authorList>
    </citation>
    <scope>NUCLEOTIDE SEQUENCE [LARGE SCALE GENOMIC DNA]</scope>
    <source>
        <strain evidence="5 6">DSM 44778</strain>
    </source>
</reference>
<name>A0A1I3JXG8_9BACL</name>
<dbReference type="PANTHER" id="PTHR35936:SF17">
    <property type="entry name" value="ARGININE-BINDING EXTRACELLULAR PROTEIN ARTP"/>
    <property type="match status" value="1"/>
</dbReference>
<gene>
    <name evidence="5" type="ORF">SAMN05421852_101244</name>
</gene>
<accession>A0A1I3JXG8</accession>
<dbReference type="InterPro" id="IPR001320">
    <property type="entry name" value="Iontro_rcpt_C"/>
</dbReference>
<dbReference type="Proteomes" id="UP000199545">
    <property type="component" value="Unassembled WGS sequence"/>
</dbReference>
<feature type="domain" description="Ionotropic glutamate receptor C-terminal" evidence="4">
    <location>
        <begin position="35"/>
        <end position="257"/>
    </location>
</feature>
<dbReference type="RefSeq" id="WP_245739682.1">
    <property type="nucleotide sequence ID" value="NZ_FORR01000001.1"/>
</dbReference>
<dbReference type="InterPro" id="IPR001638">
    <property type="entry name" value="Solute-binding_3/MltF_N"/>
</dbReference>
<evidence type="ECO:0000313" key="6">
    <source>
        <dbReference type="Proteomes" id="UP000199545"/>
    </source>
</evidence>
<dbReference type="SMART" id="SM00062">
    <property type="entry name" value="PBPb"/>
    <property type="match status" value="1"/>
</dbReference>
<evidence type="ECO:0000313" key="5">
    <source>
        <dbReference type="EMBL" id="SFI64874.1"/>
    </source>
</evidence>
<dbReference type="PANTHER" id="PTHR35936">
    <property type="entry name" value="MEMBRANE-BOUND LYTIC MUREIN TRANSGLYCOSYLASE F"/>
    <property type="match status" value="1"/>
</dbReference>
<dbReference type="STRING" id="46223.SAMN05421852_101244"/>
<protein>
    <submittedName>
        <fullName evidence="5">Polar amino acid transport system substrate-binding protein</fullName>
    </submittedName>
</protein>